<protein>
    <recommendedName>
        <fullName evidence="4">ISLre2 family transposase</fullName>
    </recommendedName>
</protein>
<organism evidence="2 3">
    <name type="scientific">Defluviitalea raffinosedens</name>
    <dbReference type="NCBI Taxonomy" id="1450156"/>
    <lineage>
        <taxon>Bacteria</taxon>
        <taxon>Bacillati</taxon>
        <taxon>Bacillota</taxon>
        <taxon>Clostridia</taxon>
        <taxon>Lachnospirales</taxon>
        <taxon>Defluviitaleaceae</taxon>
        <taxon>Defluviitalea</taxon>
    </lineage>
</organism>
<reference evidence="2 3" key="1">
    <citation type="submission" date="2019-12" db="EMBL/GenBank/DDBJ databases">
        <title>Defluviitalea raffinosedens, isolated from a biogas fermenter, genome sequencing and characterization.</title>
        <authorList>
            <person name="Rettenmaier R."/>
            <person name="Schneider M."/>
            <person name="Neuhaus K."/>
            <person name="Liebl W."/>
            <person name="Zverlov V."/>
        </authorList>
    </citation>
    <scope>NUCLEOTIDE SEQUENCE [LARGE SCALE GENOMIC DNA]</scope>
    <source>
        <strain evidence="2 3">249c-K6</strain>
    </source>
</reference>
<dbReference type="EMBL" id="WSLF01000010">
    <property type="protein sequence ID" value="KAE9632943.1"/>
    <property type="molecule type" value="Genomic_DNA"/>
</dbReference>
<sequence length="253" mass="28660">MMKQILSENEINFNDLEKEIYEIACKNAREMMVEILESMDDSLRVSRDREQYRHKGKRKTTIKTIMGEVEFKRVIYQTTNDLGEKTHIYLLDQAIGLETFGKISTNLALKIVEHASISSFRNSASNISSTTGQSISHGGVWNVVQSLGSKLKEIEDKDATLAASGQITGKTETKIIFEEADGVWINMQGKDRPKRGRKSELKVAVAYDGWELESKNRYKLRNKIAVAGFVTAENFKSVKKALLLVFSIRMKSK</sequence>
<dbReference type="Proteomes" id="UP000483018">
    <property type="component" value="Unassembled WGS sequence"/>
</dbReference>
<comment type="similarity">
    <text evidence="1">Belongs to the UPF0236 family.</text>
</comment>
<dbReference type="Pfam" id="PF06782">
    <property type="entry name" value="UPF0236"/>
    <property type="match status" value="1"/>
</dbReference>
<gene>
    <name evidence="2" type="ORF">GND95_10500</name>
</gene>
<accession>A0A7C8HDV6</accession>
<name>A0A7C8HDV6_9FIRM</name>
<dbReference type="AlphaFoldDB" id="A0A7C8HDV6"/>
<evidence type="ECO:0000313" key="3">
    <source>
        <dbReference type="Proteomes" id="UP000483018"/>
    </source>
</evidence>
<proteinExistence type="inferred from homology"/>
<evidence type="ECO:0000256" key="1">
    <source>
        <dbReference type="ARBA" id="ARBA00006539"/>
    </source>
</evidence>
<keyword evidence="3" id="KW-1185">Reference proteome</keyword>
<dbReference type="InterPro" id="IPR009620">
    <property type="entry name" value="UPF0236"/>
</dbReference>
<evidence type="ECO:0000313" key="2">
    <source>
        <dbReference type="EMBL" id="KAE9632943.1"/>
    </source>
</evidence>
<comment type="caution">
    <text evidence="2">The sequence shown here is derived from an EMBL/GenBank/DDBJ whole genome shotgun (WGS) entry which is preliminary data.</text>
</comment>
<evidence type="ECO:0008006" key="4">
    <source>
        <dbReference type="Google" id="ProtNLM"/>
    </source>
</evidence>